<dbReference type="AlphaFoldDB" id="A0A1G1WC93"/>
<dbReference type="EC" id="5.2.1.8" evidence="2"/>
<dbReference type="EMBL" id="MHCS01000054">
    <property type="protein sequence ID" value="OGY25120.1"/>
    <property type="molecule type" value="Genomic_DNA"/>
</dbReference>
<dbReference type="Gene3D" id="1.10.4030.10">
    <property type="entry name" value="Porin chaperone SurA, peptide-binding domain"/>
    <property type="match status" value="1"/>
</dbReference>
<dbReference type="Pfam" id="PF13624">
    <property type="entry name" value="SurA_N_3"/>
    <property type="match status" value="1"/>
</dbReference>
<gene>
    <name evidence="7" type="ORF">A2Z11_01315</name>
</gene>
<dbReference type="STRING" id="1802596.A2Z11_01315"/>
<evidence type="ECO:0000313" key="8">
    <source>
        <dbReference type="Proteomes" id="UP000176389"/>
    </source>
</evidence>
<protein>
    <recommendedName>
        <fullName evidence="2">peptidylprolyl isomerase</fullName>
        <ecNumber evidence="2">5.2.1.8</ecNumber>
    </recommendedName>
</protein>
<dbReference type="GO" id="GO:0003755">
    <property type="term" value="F:peptidyl-prolyl cis-trans isomerase activity"/>
    <property type="evidence" value="ECO:0007669"/>
    <property type="project" value="UniProtKB-KW"/>
</dbReference>
<evidence type="ECO:0000256" key="6">
    <source>
        <dbReference type="SAM" id="Phobius"/>
    </source>
</evidence>
<keyword evidence="6" id="KW-1133">Transmembrane helix</keyword>
<reference evidence="7 8" key="1">
    <citation type="journal article" date="2016" name="Nat. Commun.">
        <title>Thousands of microbial genomes shed light on interconnected biogeochemical processes in an aquifer system.</title>
        <authorList>
            <person name="Anantharaman K."/>
            <person name="Brown C.T."/>
            <person name="Hug L.A."/>
            <person name="Sharon I."/>
            <person name="Castelle C.J."/>
            <person name="Probst A.J."/>
            <person name="Thomas B.C."/>
            <person name="Singh A."/>
            <person name="Wilkins M.J."/>
            <person name="Karaoz U."/>
            <person name="Brodie E.L."/>
            <person name="Williams K.H."/>
            <person name="Hubbard S.S."/>
            <person name="Banfield J.F."/>
        </authorList>
    </citation>
    <scope>NUCLEOTIDE SEQUENCE [LARGE SCALE GENOMIC DNA]</scope>
</reference>
<keyword evidence="4" id="KW-0697">Rotamase</keyword>
<evidence type="ECO:0000256" key="4">
    <source>
        <dbReference type="ARBA" id="ARBA00023110"/>
    </source>
</evidence>
<proteinExistence type="predicted"/>
<feature type="transmembrane region" description="Helical" evidence="6">
    <location>
        <begin position="44"/>
        <end position="63"/>
    </location>
</feature>
<evidence type="ECO:0000256" key="2">
    <source>
        <dbReference type="ARBA" id="ARBA00013194"/>
    </source>
</evidence>
<sequence>MATAKRTTAKKSALKKETTKKQTLFFSAWKKDFQDRWHKNPSRYTLGTVILVVVVVTAALFIFNKGIFLAGNINGKLITTPQFYSELTKNSGQEVFDSLVRDTLIKQEATKKGVSVSEKEVDKKVKELEKQIGGKELLKNTLAQNNTTLEELKEQIVIQILVEKLLEDKTKVTDEEVQQYIKDNQQTAATLTKDQVKNTLKNQKLSGEFGVWFEELKKKANIQTYFK</sequence>
<evidence type="ECO:0000256" key="3">
    <source>
        <dbReference type="ARBA" id="ARBA00022729"/>
    </source>
</evidence>
<name>A0A1G1WC93_9BACT</name>
<accession>A0A1G1WC93</accession>
<keyword evidence="6" id="KW-0812">Transmembrane</keyword>
<evidence type="ECO:0000313" key="7">
    <source>
        <dbReference type="EMBL" id="OGY25120.1"/>
    </source>
</evidence>
<dbReference type="PANTHER" id="PTHR47245">
    <property type="entry name" value="PEPTIDYLPROLYL ISOMERASE"/>
    <property type="match status" value="1"/>
</dbReference>
<organism evidence="7 8">
    <name type="scientific">Candidatus Woykebacteria bacterium RBG_16_43_9</name>
    <dbReference type="NCBI Taxonomy" id="1802596"/>
    <lineage>
        <taxon>Bacteria</taxon>
        <taxon>Candidatus Woykeibacteriota</taxon>
    </lineage>
</organism>
<dbReference type="Proteomes" id="UP000176389">
    <property type="component" value="Unassembled WGS sequence"/>
</dbReference>
<keyword evidence="6" id="KW-0472">Membrane</keyword>
<dbReference type="InterPro" id="IPR050245">
    <property type="entry name" value="PrsA_foldase"/>
</dbReference>
<evidence type="ECO:0000256" key="5">
    <source>
        <dbReference type="ARBA" id="ARBA00023235"/>
    </source>
</evidence>
<keyword evidence="5" id="KW-0413">Isomerase</keyword>
<dbReference type="InterPro" id="IPR027304">
    <property type="entry name" value="Trigger_fact/SurA_dom_sf"/>
</dbReference>
<evidence type="ECO:0000256" key="1">
    <source>
        <dbReference type="ARBA" id="ARBA00000971"/>
    </source>
</evidence>
<comment type="catalytic activity">
    <reaction evidence="1">
        <text>[protein]-peptidylproline (omega=180) = [protein]-peptidylproline (omega=0)</text>
        <dbReference type="Rhea" id="RHEA:16237"/>
        <dbReference type="Rhea" id="RHEA-COMP:10747"/>
        <dbReference type="Rhea" id="RHEA-COMP:10748"/>
        <dbReference type="ChEBI" id="CHEBI:83833"/>
        <dbReference type="ChEBI" id="CHEBI:83834"/>
        <dbReference type="EC" id="5.2.1.8"/>
    </reaction>
</comment>
<dbReference type="PANTHER" id="PTHR47245:SF1">
    <property type="entry name" value="FOLDASE PROTEIN PRSA"/>
    <property type="match status" value="1"/>
</dbReference>
<dbReference type="SUPFAM" id="SSF109998">
    <property type="entry name" value="Triger factor/SurA peptide-binding domain-like"/>
    <property type="match status" value="1"/>
</dbReference>
<comment type="caution">
    <text evidence="7">The sequence shown here is derived from an EMBL/GenBank/DDBJ whole genome shotgun (WGS) entry which is preliminary data.</text>
</comment>
<keyword evidence="3" id="KW-0732">Signal</keyword>